<protein>
    <submittedName>
        <fullName evidence="1">Uncharacterized protein</fullName>
    </submittedName>
</protein>
<gene>
    <name evidence="1" type="ORF">AAG747_21565</name>
</gene>
<evidence type="ECO:0000313" key="1">
    <source>
        <dbReference type="EMBL" id="MEN7550523.1"/>
    </source>
</evidence>
<dbReference type="SUPFAM" id="SSF82185">
    <property type="entry name" value="Histone H3 K4-specific methyltransferase SET7/9 N-terminal domain"/>
    <property type="match status" value="1"/>
</dbReference>
<accession>A0AAW9S9F7</accession>
<name>A0AAW9S9F7_9BACT</name>
<comment type="caution">
    <text evidence="1">The sequence shown here is derived from an EMBL/GenBank/DDBJ whole genome shotgun (WGS) entry which is preliminary data.</text>
</comment>
<organism evidence="1 2">
    <name type="scientific">Rapidithrix thailandica</name>
    <dbReference type="NCBI Taxonomy" id="413964"/>
    <lineage>
        <taxon>Bacteria</taxon>
        <taxon>Pseudomonadati</taxon>
        <taxon>Bacteroidota</taxon>
        <taxon>Cytophagia</taxon>
        <taxon>Cytophagales</taxon>
        <taxon>Flammeovirgaceae</taxon>
        <taxon>Rapidithrix</taxon>
    </lineage>
</organism>
<keyword evidence="2" id="KW-1185">Reference proteome</keyword>
<dbReference type="Gene3D" id="3.90.930.1">
    <property type="match status" value="1"/>
</dbReference>
<dbReference type="EMBL" id="JBDKWZ010000014">
    <property type="protein sequence ID" value="MEN7550523.1"/>
    <property type="molecule type" value="Genomic_DNA"/>
</dbReference>
<dbReference type="AlphaFoldDB" id="A0AAW9S9F7"/>
<dbReference type="RefSeq" id="WP_346823306.1">
    <property type="nucleotide sequence ID" value="NZ_JBDKWZ010000014.1"/>
</dbReference>
<dbReference type="Proteomes" id="UP001403385">
    <property type="component" value="Unassembled WGS sequence"/>
</dbReference>
<evidence type="ECO:0000313" key="2">
    <source>
        <dbReference type="Proteomes" id="UP001403385"/>
    </source>
</evidence>
<reference evidence="1 2" key="1">
    <citation type="submission" date="2024-04" db="EMBL/GenBank/DDBJ databases">
        <title>Novel genus in family Flammeovirgaceae.</title>
        <authorList>
            <person name="Nguyen T.H."/>
            <person name="Vuong T.Q."/>
            <person name="Le H."/>
            <person name="Kim S.-G."/>
        </authorList>
    </citation>
    <scope>NUCLEOTIDE SEQUENCE [LARGE SCALE GENOMIC DNA]</scope>
    <source>
        <strain evidence="1 2">JCM 23209</strain>
    </source>
</reference>
<proteinExistence type="predicted"/>
<sequence length="278" mass="33314">MIPKINKYEFYLYSDFSDGDNPLNLIQLIAHSNEYVDNVILSPAEQKIFSKRIQLCEMLFEDEWTSRNGKIPFFFEFPERKDVEDYYKKLILFANEFQFESEIPNLKKTLEFYIENEAEIKELGENQEDDDWWDKTQALEDKYNAYYSQTLEIVANQIIKNPDNFCRDEQGNSINPNYTGKYKEYLKNGILKCEYSVVNGQILGEYTEYDNDGNKRKLSFKEGCFDEETIKSWHSNGQIEFEKINDSDYRYWYDNGQMEMERISDVVKKWNRNGEQIR</sequence>